<keyword evidence="1 3" id="KW-0732">Signal</keyword>
<proteinExistence type="predicted"/>
<dbReference type="RefSeq" id="WP_176165636.1">
    <property type="nucleotide sequence ID" value="NZ_CP054929.1"/>
</dbReference>
<dbReference type="CDD" id="cd21177">
    <property type="entry name" value="LPMO_AA10"/>
    <property type="match status" value="1"/>
</dbReference>
<dbReference type="SUPFAM" id="SSF81296">
    <property type="entry name" value="E set domains"/>
    <property type="match status" value="1"/>
</dbReference>
<dbReference type="InterPro" id="IPR014756">
    <property type="entry name" value="Ig_E-set"/>
</dbReference>
<protein>
    <submittedName>
        <fullName evidence="5">Lytic polysaccharide monooxygenase</fullName>
    </submittedName>
</protein>
<evidence type="ECO:0000256" key="1">
    <source>
        <dbReference type="ARBA" id="ARBA00022729"/>
    </source>
</evidence>
<evidence type="ECO:0000313" key="6">
    <source>
        <dbReference type="Proteomes" id="UP000509303"/>
    </source>
</evidence>
<keyword evidence="2" id="KW-0472">Membrane</keyword>
<reference evidence="5 6" key="1">
    <citation type="submission" date="2020-06" db="EMBL/GenBank/DDBJ databases">
        <title>Genome mining for natural products.</title>
        <authorList>
            <person name="Zhang B."/>
            <person name="Shi J."/>
            <person name="Ge H."/>
        </authorList>
    </citation>
    <scope>NUCLEOTIDE SEQUENCE [LARGE SCALE GENOMIC DNA]</scope>
    <source>
        <strain evidence="5 6">NA00687</strain>
    </source>
</reference>
<feature type="domain" description="Chitin-binding type-4" evidence="4">
    <location>
        <begin position="31"/>
        <end position="208"/>
    </location>
</feature>
<feature type="chain" id="PRO_5029015924" evidence="3">
    <location>
        <begin position="31"/>
        <end position="304"/>
    </location>
</feature>
<organism evidence="5 6">
    <name type="scientific">Streptomyces buecherae</name>
    <dbReference type="NCBI Taxonomy" id="2763006"/>
    <lineage>
        <taxon>Bacteria</taxon>
        <taxon>Bacillati</taxon>
        <taxon>Actinomycetota</taxon>
        <taxon>Actinomycetes</taxon>
        <taxon>Kitasatosporales</taxon>
        <taxon>Streptomycetaceae</taxon>
        <taxon>Streptomyces</taxon>
    </lineage>
</organism>
<accession>A0A7H8NHT1</accession>
<keyword evidence="5" id="KW-0560">Oxidoreductase</keyword>
<dbReference type="PANTHER" id="PTHR34823:SF1">
    <property type="entry name" value="CHITIN-BINDING TYPE-4 DOMAIN-CONTAINING PROTEIN"/>
    <property type="match status" value="1"/>
</dbReference>
<evidence type="ECO:0000313" key="5">
    <source>
        <dbReference type="EMBL" id="QKW53932.1"/>
    </source>
</evidence>
<keyword evidence="5" id="KW-0503">Monooxygenase</keyword>
<evidence type="ECO:0000256" key="2">
    <source>
        <dbReference type="SAM" id="Phobius"/>
    </source>
</evidence>
<keyword evidence="2" id="KW-0812">Transmembrane</keyword>
<sequence length="304" mass="32102">MSVRRKAASLGAVGAASALLVTFTPGQASAHGTMFGPVSRVATCYAEGPENPKTQVCKDLVATSGTQPLYDWNEVNIANANGQHQRLIPDGKLCSANREKYKALDWARTDWPATKVSSGALNFRYRVTAAHPGTMTVYITKPGYDPTQPLKWSDLETTPVAKAGTARTAPSGWYEFSGTLPERSGRHMLYKVWQRNDSAEAFYSCSDVVFGQAAQVAAKAPTQQEIDAGADKSTVTHHGHGGDLPGEQAASNKLAAQDGKVALNAENTAAAAGDGSTVPQTIAGAAAVGITAACFIMFRRRKTA</sequence>
<evidence type="ECO:0000259" key="4">
    <source>
        <dbReference type="Pfam" id="PF03067"/>
    </source>
</evidence>
<name>A0A7H8NHT1_9ACTN</name>
<dbReference type="InterPro" id="IPR004302">
    <property type="entry name" value="Cellulose/chitin-bd_N"/>
</dbReference>
<dbReference type="InterPro" id="IPR051024">
    <property type="entry name" value="GlcNAc_Chitin_IntDeg"/>
</dbReference>
<feature type="transmembrane region" description="Helical" evidence="2">
    <location>
        <begin position="281"/>
        <end position="298"/>
    </location>
</feature>
<feature type="signal peptide" evidence="3">
    <location>
        <begin position="1"/>
        <end position="30"/>
    </location>
</feature>
<dbReference type="EMBL" id="CP054929">
    <property type="protein sequence ID" value="QKW53932.1"/>
    <property type="molecule type" value="Genomic_DNA"/>
</dbReference>
<dbReference type="Proteomes" id="UP000509303">
    <property type="component" value="Chromosome"/>
</dbReference>
<keyword evidence="2" id="KW-1133">Transmembrane helix</keyword>
<dbReference type="PANTHER" id="PTHR34823">
    <property type="entry name" value="GLCNAC-BINDING PROTEIN A"/>
    <property type="match status" value="1"/>
</dbReference>
<keyword evidence="6" id="KW-1185">Reference proteome</keyword>
<dbReference type="Gene3D" id="2.70.50.50">
    <property type="entry name" value="chitin-binding protein cbp21"/>
    <property type="match status" value="1"/>
</dbReference>
<gene>
    <name evidence="5" type="ORF">HUT08_35175</name>
</gene>
<dbReference type="AlphaFoldDB" id="A0A7H8NHT1"/>
<dbReference type="GO" id="GO:0004497">
    <property type="term" value="F:monooxygenase activity"/>
    <property type="evidence" value="ECO:0007669"/>
    <property type="project" value="UniProtKB-KW"/>
</dbReference>
<dbReference type="Pfam" id="PF03067">
    <property type="entry name" value="LPMO_10"/>
    <property type="match status" value="1"/>
</dbReference>
<evidence type="ECO:0000256" key="3">
    <source>
        <dbReference type="SAM" id="SignalP"/>
    </source>
</evidence>